<evidence type="ECO:0000313" key="2">
    <source>
        <dbReference type="Proteomes" id="UP000114278"/>
    </source>
</evidence>
<name>A0A068QKB2_9VIRU</name>
<evidence type="ECO:0000313" key="1">
    <source>
        <dbReference type="EMBL" id="CCV02462.1"/>
    </source>
</evidence>
<accession>A0A068QKB2</accession>
<keyword evidence="2" id="KW-1185">Reference proteome</keyword>
<dbReference type="GeneID" id="19738674"/>
<dbReference type="Proteomes" id="UP000114278">
    <property type="component" value="Segment"/>
</dbReference>
<dbReference type="EMBL" id="HF920637">
    <property type="protein sequence ID" value="CCV02462.1"/>
    <property type="molecule type" value="Genomic_DNA"/>
</dbReference>
<organism evidence="1 2">
    <name type="scientific">Armadillidium vulgare iridescent virus</name>
    <dbReference type="NCBI Taxonomy" id="72201"/>
    <lineage>
        <taxon>Viruses</taxon>
        <taxon>Varidnaviria</taxon>
        <taxon>Bamfordvirae</taxon>
        <taxon>Nucleocytoviricota</taxon>
        <taxon>Megaviricetes</taxon>
        <taxon>Pimascovirales</taxon>
        <taxon>Pimascovirales incertae sedis</taxon>
        <taxon>Iridoviridae</taxon>
        <taxon>Betairidovirinae</taxon>
        <taxon>Iridovirus</taxon>
        <taxon>Iridovirus armadillidium1</taxon>
        <taxon>Invertebrate iridescent virus 31</taxon>
    </lineage>
</organism>
<reference evidence="1 2" key="1">
    <citation type="journal article" date="2014" name="J. Gen. Virol.">
        <title>Genome sequence of a crustacean iridovirus, IIV31, isolated from the pill bug, Armadillidium vulgare.</title>
        <authorList>
            <person name="Piegu B."/>
            <person name="Guizard S."/>
            <person name="Yeping T."/>
            <person name="Cruaud C."/>
            <person name="Asgari S."/>
            <person name="Bideshi D.K."/>
            <person name="Federici B.A."/>
            <person name="Bigot Y."/>
        </authorList>
    </citation>
    <scope>NUCLEOTIDE SEQUENCE [LARGE SCALE GENOMIC DNA]</scope>
</reference>
<gene>
    <name evidence="1" type="primary">090R</name>
    <name evidence="1" type="ORF">IIV31_090R</name>
</gene>
<protein>
    <submittedName>
        <fullName evidence="1">Uncharacterized protein</fullName>
    </submittedName>
</protein>
<sequence length="148" mass="16763">MNIEKTEIVKFYHELKVESKFLDLGIQLYVEQKVRDMLSEGGFKREEPLVRIRKVVLFSIKVTNDQSNIATVEIHADCVKPTIGKIFVGKVDTLIPHPGLAILLIEEKVPVFVKQPPESMKVGDFANVKITNQRFTKGNLKLMGSLDI</sequence>
<proteinExistence type="predicted"/>
<dbReference type="KEGG" id="vg:19738674"/>
<dbReference type="RefSeq" id="YP_009046704.1">
    <property type="nucleotide sequence ID" value="NC_024451.1"/>
</dbReference>